<dbReference type="InterPro" id="IPR045864">
    <property type="entry name" value="aa-tRNA-synth_II/BPL/LPL"/>
</dbReference>
<dbReference type="PANTHER" id="PTHR10993:SF7">
    <property type="entry name" value="LIPOYLTRANSFERASE 2, MITOCHONDRIAL-RELATED"/>
    <property type="match status" value="1"/>
</dbReference>
<protein>
    <recommendedName>
        <fullName evidence="3">lipoyl(octanoyl) transferase</fullName>
        <ecNumber evidence="3">2.3.1.181</ecNumber>
    </recommendedName>
</protein>
<feature type="region of interest" description="Disordered" evidence="6">
    <location>
        <begin position="15"/>
        <end position="38"/>
    </location>
</feature>
<keyword evidence="8" id="KW-0436">Ligase</keyword>
<comment type="similarity">
    <text evidence="2">Belongs to the LipB family.</text>
</comment>
<dbReference type="InParanoid" id="C1E4R6"/>
<comment type="pathway">
    <text evidence="1">Protein modification; protein lipoylation via endogenous pathway; protein N(6)-(lipoyl)lysine from octanoyl-[acyl-carrier-protein]: step 1/2.</text>
</comment>
<dbReference type="EC" id="2.3.1.181" evidence="3"/>
<keyword evidence="9" id="KW-1185">Reference proteome</keyword>
<evidence type="ECO:0000259" key="7">
    <source>
        <dbReference type="PROSITE" id="PS51733"/>
    </source>
</evidence>
<evidence type="ECO:0000256" key="5">
    <source>
        <dbReference type="ARBA" id="ARBA00023315"/>
    </source>
</evidence>
<dbReference type="GO" id="GO:0033819">
    <property type="term" value="F:lipoyl(octanoyl) transferase activity"/>
    <property type="evidence" value="ECO:0007669"/>
    <property type="project" value="UniProtKB-EC"/>
</dbReference>
<reference evidence="8 9" key="1">
    <citation type="journal article" date="2009" name="Science">
        <title>Green evolution and dynamic adaptations revealed by genomes of the marine picoeukaryotes Micromonas.</title>
        <authorList>
            <person name="Worden A.Z."/>
            <person name="Lee J.H."/>
            <person name="Mock T."/>
            <person name="Rouze P."/>
            <person name="Simmons M.P."/>
            <person name="Aerts A.L."/>
            <person name="Allen A.E."/>
            <person name="Cuvelier M.L."/>
            <person name="Derelle E."/>
            <person name="Everett M.V."/>
            <person name="Foulon E."/>
            <person name="Grimwood J."/>
            <person name="Gundlach H."/>
            <person name="Henrissat B."/>
            <person name="Napoli C."/>
            <person name="McDonald S.M."/>
            <person name="Parker M.S."/>
            <person name="Rombauts S."/>
            <person name="Salamov A."/>
            <person name="Von Dassow P."/>
            <person name="Badger J.H."/>
            <person name="Coutinho P.M."/>
            <person name="Demir E."/>
            <person name="Dubchak I."/>
            <person name="Gentemann C."/>
            <person name="Eikrem W."/>
            <person name="Gready J.E."/>
            <person name="John U."/>
            <person name="Lanier W."/>
            <person name="Lindquist E.A."/>
            <person name="Lucas S."/>
            <person name="Mayer K.F."/>
            <person name="Moreau H."/>
            <person name="Not F."/>
            <person name="Otillar R."/>
            <person name="Panaud O."/>
            <person name="Pangilinan J."/>
            <person name="Paulsen I."/>
            <person name="Piegu B."/>
            <person name="Poliakov A."/>
            <person name="Robbens S."/>
            <person name="Schmutz J."/>
            <person name="Toulza E."/>
            <person name="Wyss T."/>
            <person name="Zelensky A."/>
            <person name="Zhou K."/>
            <person name="Armbrust E.V."/>
            <person name="Bhattacharya D."/>
            <person name="Goodenough U.W."/>
            <person name="Van de Peer Y."/>
            <person name="Grigoriev I.V."/>
        </authorList>
    </citation>
    <scope>NUCLEOTIDE SEQUENCE [LARGE SCALE GENOMIC DNA]</scope>
    <source>
        <strain evidence="9">RCC299 / NOUM17</strain>
    </source>
</reference>
<feature type="region of interest" description="Disordered" evidence="6">
    <location>
        <begin position="218"/>
        <end position="248"/>
    </location>
</feature>
<evidence type="ECO:0000256" key="6">
    <source>
        <dbReference type="SAM" id="MobiDB-lite"/>
    </source>
</evidence>
<dbReference type="RefSeq" id="XP_002501506.1">
    <property type="nucleotide sequence ID" value="XM_002501460.1"/>
</dbReference>
<dbReference type="CDD" id="cd16444">
    <property type="entry name" value="LipB"/>
    <property type="match status" value="1"/>
</dbReference>
<evidence type="ECO:0000256" key="4">
    <source>
        <dbReference type="ARBA" id="ARBA00022679"/>
    </source>
</evidence>
<gene>
    <name evidence="8" type="primary">LIPB</name>
    <name evidence="8" type="ORF">MICPUN_58131</name>
</gene>
<dbReference type="HAMAP" id="MF_00013">
    <property type="entry name" value="LipB"/>
    <property type="match status" value="1"/>
</dbReference>
<dbReference type="PANTHER" id="PTHR10993">
    <property type="entry name" value="OCTANOYLTRANSFERASE"/>
    <property type="match status" value="1"/>
</dbReference>
<sequence length="380" mass="40907">MAAWVARAPVAVWHRPGDRVGPPSRRRHGRPETRRRCDTSGALDLAAAAARARPAVDLYDLSDTLTEYSTAWEWQRAILDLRLRHLARDDADDAMLEEANDDDDDDAPLGSRDVVLMVQHPPVVTLGTGSTAANLKFDPDAPDAPFPVHRTERGGEATYHGPGQLVIYPIINLQDGHHRPDLHWYMRSLEDVALATMESLGVARPGRVDGLTGAWANVNASPPGAESHRESHGTPDGTPDGTSAPGDIAGREHKLAAIGVRARRWVTYHGMALNVDPNLQHFRAIVPCGIGNRPVGSVAQMLGGRPGVVSALDDGSLDAAFEGFEGEFIDGTRWPGADDALMRAARTAATDAFERVFRVRLRPRRGAPDVTAVGGDGSGR</sequence>
<dbReference type="AlphaFoldDB" id="C1E4R6"/>
<keyword evidence="4" id="KW-0808">Transferase</keyword>
<dbReference type="SUPFAM" id="SSF55681">
    <property type="entry name" value="Class II aaRS and biotin synthetases"/>
    <property type="match status" value="1"/>
</dbReference>
<dbReference type="PROSITE" id="PS51733">
    <property type="entry name" value="BPL_LPL_CATALYTIC"/>
    <property type="match status" value="1"/>
</dbReference>
<dbReference type="GeneID" id="8243195"/>
<evidence type="ECO:0000256" key="3">
    <source>
        <dbReference type="ARBA" id="ARBA00012334"/>
    </source>
</evidence>
<evidence type="ECO:0000256" key="2">
    <source>
        <dbReference type="ARBA" id="ARBA00007907"/>
    </source>
</evidence>
<dbReference type="InterPro" id="IPR020605">
    <property type="entry name" value="Octanoyltransferase_CS"/>
</dbReference>
<dbReference type="Proteomes" id="UP000002009">
    <property type="component" value="Chromosome 4"/>
</dbReference>
<proteinExistence type="inferred from homology"/>
<dbReference type="OMA" id="ARRWVTY"/>
<organism evidence="8 9">
    <name type="scientific">Micromonas commoda (strain RCC299 / NOUM17 / CCMP2709)</name>
    <name type="common">Picoplanktonic green alga</name>
    <dbReference type="NCBI Taxonomy" id="296587"/>
    <lineage>
        <taxon>Eukaryota</taxon>
        <taxon>Viridiplantae</taxon>
        <taxon>Chlorophyta</taxon>
        <taxon>Mamiellophyceae</taxon>
        <taxon>Mamiellales</taxon>
        <taxon>Mamiellaceae</taxon>
        <taxon>Micromonas</taxon>
    </lineage>
</organism>
<dbReference type="UniPathway" id="UPA00538">
    <property type="reaction ID" value="UER00592"/>
</dbReference>
<evidence type="ECO:0000256" key="1">
    <source>
        <dbReference type="ARBA" id="ARBA00004821"/>
    </source>
</evidence>
<name>C1E4R6_MICCC</name>
<dbReference type="FunCoup" id="C1E4R6">
    <property type="interactions" value="318"/>
</dbReference>
<dbReference type="GO" id="GO:0009249">
    <property type="term" value="P:protein lipoylation"/>
    <property type="evidence" value="ECO:0007669"/>
    <property type="project" value="InterPro"/>
</dbReference>
<evidence type="ECO:0000313" key="9">
    <source>
        <dbReference type="Proteomes" id="UP000002009"/>
    </source>
</evidence>
<keyword evidence="5" id="KW-0012">Acyltransferase</keyword>
<dbReference type="Gene3D" id="3.30.930.10">
    <property type="entry name" value="Bira Bifunctional Protein, Domain 2"/>
    <property type="match status" value="1"/>
</dbReference>
<dbReference type="EMBL" id="CP001325">
    <property type="protein sequence ID" value="ACO62764.1"/>
    <property type="molecule type" value="Genomic_DNA"/>
</dbReference>
<feature type="domain" description="BPL/LPL catalytic" evidence="7">
    <location>
        <begin position="109"/>
        <end position="328"/>
    </location>
</feature>
<dbReference type="eggNOG" id="KOG0325">
    <property type="taxonomic scope" value="Eukaryota"/>
</dbReference>
<dbReference type="OrthoDB" id="19908at2759"/>
<dbReference type="GO" id="GO:0016874">
    <property type="term" value="F:ligase activity"/>
    <property type="evidence" value="ECO:0007669"/>
    <property type="project" value="UniProtKB-KW"/>
</dbReference>
<dbReference type="PROSITE" id="PS01313">
    <property type="entry name" value="LIPB"/>
    <property type="match status" value="1"/>
</dbReference>
<dbReference type="InterPro" id="IPR000544">
    <property type="entry name" value="Octanoyltransferase"/>
</dbReference>
<dbReference type="InterPro" id="IPR004143">
    <property type="entry name" value="BPL_LPL_catalytic"/>
</dbReference>
<dbReference type="Pfam" id="PF21948">
    <property type="entry name" value="LplA-B_cat"/>
    <property type="match status" value="1"/>
</dbReference>
<accession>C1E4R6</accession>
<dbReference type="STRING" id="296587.C1E4R6"/>
<evidence type="ECO:0000313" key="8">
    <source>
        <dbReference type="EMBL" id="ACO62764.1"/>
    </source>
</evidence>
<dbReference type="KEGG" id="mis:MICPUN_58131"/>